<keyword evidence="2" id="KW-0288">FMN</keyword>
<reference evidence="4" key="1">
    <citation type="journal article" date="2021" name="Environ. Microbiol.">
        <title>Genomic characterization of three novel Desulfobacterota classes expand the metabolic and phylogenetic diversity of the phylum.</title>
        <authorList>
            <person name="Murphy C.L."/>
            <person name="Biggerstaff J."/>
            <person name="Eichhorn A."/>
            <person name="Ewing E."/>
            <person name="Shahan R."/>
            <person name="Soriano D."/>
            <person name="Stewart S."/>
            <person name="VanMol K."/>
            <person name="Walker R."/>
            <person name="Walters P."/>
            <person name="Elshahed M.S."/>
            <person name="Youssef N.H."/>
        </authorList>
    </citation>
    <scope>NUCLEOTIDE SEQUENCE</scope>
    <source>
        <strain evidence="4">Zod_Metabat.24</strain>
    </source>
</reference>
<evidence type="ECO:0000259" key="3">
    <source>
        <dbReference type="SMART" id="SM00226"/>
    </source>
</evidence>
<dbReference type="AlphaFoldDB" id="A0A9D8KB69"/>
<dbReference type="Pfam" id="PF03358">
    <property type="entry name" value="FMN_red"/>
    <property type="match status" value="1"/>
</dbReference>
<dbReference type="SMART" id="SM00226">
    <property type="entry name" value="LMWPc"/>
    <property type="match status" value="1"/>
</dbReference>
<name>A0A9D8KB69_9DELT</name>
<evidence type="ECO:0000313" key="4">
    <source>
        <dbReference type="EMBL" id="MBN1571590.1"/>
    </source>
</evidence>
<dbReference type="GO" id="GO:0016491">
    <property type="term" value="F:oxidoreductase activity"/>
    <property type="evidence" value="ECO:0007669"/>
    <property type="project" value="InterPro"/>
</dbReference>
<dbReference type="InterPro" id="IPR051796">
    <property type="entry name" value="ISF_SsuE-like"/>
</dbReference>
<dbReference type="CDD" id="cd16345">
    <property type="entry name" value="LMWP_ArsC"/>
    <property type="match status" value="1"/>
</dbReference>
<dbReference type="PANTHER" id="PTHR43278:SF2">
    <property type="entry name" value="IRON-SULFUR FLAVOPROTEIN"/>
    <property type="match status" value="1"/>
</dbReference>
<dbReference type="Gene3D" id="3.40.50.2300">
    <property type="match status" value="1"/>
</dbReference>
<evidence type="ECO:0000256" key="2">
    <source>
        <dbReference type="ARBA" id="ARBA00022643"/>
    </source>
</evidence>
<dbReference type="InterPro" id="IPR036196">
    <property type="entry name" value="Ptyr_pPase_sf"/>
</dbReference>
<dbReference type="Proteomes" id="UP000809273">
    <property type="component" value="Unassembled WGS sequence"/>
</dbReference>
<organism evidence="4 5">
    <name type="scientific">Candidatus Zymogenus saltonus</name>
    <dbReference type="NCBI Taxonomy" id="2844893"/>
    <lineage>
        <taxon>Bacteria</taxon>
        <taxon>Deltaproteobacteria</taxon>
        <taxon>Candidatus Zymogenia</taxon>
        <taxon>Candidatus Zymogeniales</taxon>
        <taxon>Candidatus Zymogenaceae</taxon>
        <taxon>Candidatus Zymogenus</taxon>
    </lineage>
</organism>
<proteinExistence type="predicted"/>
<keyword evidence="1" id="KW-0285">Flavoprotein</keyword>
<gene>
    <name evidence="4" type="ORF">JW984_00155</name>
</gene>
<dbReference type="SUPFAM" id="SSF52218">
    <property type="entry name" value="Flavoproteins"/>
    <property type="match status" value="1"/>
</dbReference>
<dbReference type="InterPro" id="IPR023485">
    <property type="entry name" value="Ptyr_pPase"/>
</dbReference>
<dbReference type="PANTHER" id="PTHR43278">
    <property type="entry name" value="NAD(P)H-DEPENDENT FMN-CONTAINING OXIDOREDUCTASE YWQN-RELATED"/>
    <property type="match status" value="1"/>
</dbReference>
<protein>
    <submittedName>
        <fullName evidence="4">NAD(P)H-dependent oxidoreductase</fullName>
    </submittedName>
</protein>
<sequence length="320" mass="35765">MLVIGFQGSPRSGGNTDRLLSAFLDEAEKLGAETIKIDVGKMNISHCIECRKCEEEGYCVIDDDMQKIYPLLRRADLVVLASPVFFYGLTGMVKAVVDRAQALWARRYVLKLDDPGVNVRKGLLLALGATKGENLFAGVSLEAKYFFDAVGALYSNQDRLTYRKIENSGDIEKHPTAIKDVREKAREMVTPLVKRRRVLYVCTENAYRSQMAWAFTRHKYGDRIEAMSAGSSPAERINEVMAEAMAEVGIDMAYITPRSLNDALKTFTPDLVVTMGCVNACPIIPNAEIVDWDLPDPAGTPLSFMREVRDEIERRVNEIV</sequence>
<feature type="domain" description="Phosphotyrosine protein phosphatase I" evidence="3">
    <location>
        <begin position="196"/>
        <end position="318"/>
    </location>
</feature>
<dbReference type="Pfam" id="PF01451">
    <property type="entry name" value="LMWPc"/>
    <property type="match status" value="1"/>
</dbReference>
<evidence type="ECO:0000313" key="5">
    <source>
        <dbReference type="Proteomes" id="UP000809273"/>
    </source>
</evidence>
<dbReference type="Gene3D" id="3.40.50.360">
    <property type="match status" value="1"/>
</dbReference>
<evidence type="ECO:0000256" key="1">
    <source>
        <dbReference type="ARBA" id="ARBA00022630"/>
    </source>
</evidence>
<comment type="caution">
    <text evidence="4">The sequence shown here is derived from an EMBL/GenBank/DDBJ whole genome shotgun (WGS) entry which is preliminary data.</text>
</comment>
<dbReference type="SUPFAM" id="SSF52788">
    <property type="entry name" value="Phosphotyrosine protein phosphatases I"/>
    <property type="match status" value="1"/>
</dbReference>
<dbReference type="EMBL" id="JAFGIX010000001">
    <property type="protein sequence ID" value="MBN1571590.1"/>
    <property type="molecule type" value="Genomic_DNA"/>
</dbReference>
<reference evidence="4" key="2">
    <citation type="submission" date="2021-01" db="EMBL/GenBank/DDBJ databases">
        <authorList>
            <person name="Hahn C.R."/>
            <person name="Youssef N.H."/>
            <person name="Elshahed M."/>
        </authorList>
    </citation>
    <scope>NUCLEOTIDE SEQUENCE</scope>
    <source>
        <strain evidence="4">Zod_Metabat.24</strain>
    </source>
</reference>
<dbReference type="InterPro" id="IPR029039">
    <property type="entry name" value="Flavoprotein-like_sf"/>
</dbReference>
<dbReference type="InterPro" id="IPR005025">
    <property type="entry name" value="FMN_Rdtase-like_dom"/>
</dbReference>
<accession>A0A9D8KB69</accession>